<dbReference type="GO" id="GO:0046872">
    <property type="term" value="F:metal ion binding"/>
    <property type="evidence" value="ECO:0007669"/>
    <property type="project" value="UniProtKB-KW"/>
</dbReference>
<dbReference type="PANTHER" id="PTHR36438:SF1">
    <property type="entry name" value="IRON-SULFUR CLUSTER REPAIR PROTEIN YTFE"/>
    <property type="match status" value="1"/>
</dbReference>
<keyword evidence="4" id="KW-0408">Iron</keyword>
<sequence length="219" mass="25713">MSDLIEEEYSLLTVLSRFNISLGFGDKNVAEVCRQNQVDTNTFLTIVNFLSEDDYSLEHSYEKIDLPSLISYLKNAHKYFLEFKLPLIREKLILAIKSSKEDVSFLIMRFFDDYVNEVKKHMDYEDNTVFTYVEELLSENMPSGYNIGVFRKRHSPIGLKLLELKNIIIKYYPAGESSNLLNEVLFDIFSCEKDLEDHCRVEDYLFVPLIAKIEKERML</sequence>
<evidence type="ECO:0000256" key="1">
    <source>
        <dbReference type="ARBA" id="ARBA00004496"/>
    </source>
</evidence>
<organism evidence="6 7">
    <name type="scientific">Coprobacter secundus subsp. similis</name>
    <dbReference type="NCBI Taxonomy" id="2751153"/>
    <lineage>
        <taxon>Bacteria</taxon>
        <taxon>Pseudomonadati</taxon>
        <taxon>Bacteroidota</taxon>
        <taxon>Bacteroidia</taxon>
        <taxon>Bacteroidales</taxon>
        <taxon>Barnesiellaceae</taxon>
        <taxon>Coprobacter</taxon>
    </lineage>
</organism>
<evidence type="ECO:0000256" key="2">
    <source>
        <dbReference type="ARBA" id="ARBA00022490"/>
    </source>
</evidence>
<protein>
    <submittedName>
        <fullName evidence="6">Cation-binding protein</fullName>
    </submittedName>
</protein>
<dbReference type="Proteomes" id="UP000594042">
    <property type="component" value="Chromosome"/>
</dbReference>
<dbReference type="GO" id="GO:0005737">
    <property type="term" value="C:cytoplasm"/>
    <property type="evidence" value="ECO:0007669"/>
    <property type="project" value="UniProtKB-SubCell"/>
</dbReference>
<dbReference type="InterPro" id="IPR012312">
    <property type="entry name" value="Hemerythrin-like"/>
</dbReference>
<dbReference type="AlphaFoldDB" id="A0A7G1HVM2"/>
<evidence type="ECO:0000256" key="4">
    <source>
        <dbReference type="ARBA" id="ARBA00023004"/>
    </source>
</evidence>
<comment type="subcellular location">
    <subcellularLocation>
        <location evidence="1">Cytoplasm</location>
    </subcellularLocation>
</comment>
<dbReference type="Gene3D" id="1.20.120.520">
    <property type="entry name" value="nmb1532 protein domain like"/>
    <property type="match status" value="1"/>
</dbReference>
<reference evidence="7" key="1">
    <citation type="submission" date="2020-07" db="EMBL/GenBank/DDBJ databases">
        <title>Complete genome sequencing of Coprobacter sp. strain 2CBH44.</title>
        <authorList>
            <person name="Sakamoto M."/>
            <person name="Murakami T."/>
            <person name="Mori H."/>
        </authorList>
    </citation>
    <scope>NUCLEOTIDE SEQUENCE [LARGE SCALE GENOMIC DNA]</scope>
    <source>
        <strain evidence="7">2CBH44</strain>
    </source>
</reference>
<dbReference type="InterPro" id="IPR019903">
    <property type="entry name" value="RIC_family"/>
</dbReference>
<evidence type="ECO:0000259" key="5">
    <source>
        <dbReference type="Pfam" id="PF01814"/>
    </source>
</evidence>
<feature type="domain" description="Hemerythrin-like" evidence="5">
    <location>
        <begin position="69"/>
        <end position="210"/>
    </location>
</feature>
<gene>
    <name evidence="6" type="ORF">Cop2CBH44_09340</name>
</gene>
<keyword evidence="3" id="KW-0479">Metal-binding</keyword>
<keyword evidence="7" id="KW-1185">Reference proteome</keyword>
<accession>A0A7G1HVM2</accession>
<name>A0A7G1HVM2_9BACT</name>
<keyword evidence="2" id="KW-0963">Cytoplasm</keyword>
<evidence type="ECO:0000256" key="3">
    <source>
        <dbReference type="ARBA" id="ARBA00022723"/>
    </source>
</evidence>
<dbReference type="Pfam" id="PF01814">
    <property type="entry name" value="Hemerythrin"/>
    <property type="match status" value="1"/>
</dbReference>
<dbReference type="PANTHER" id="PTHR36438">
    <property type="entry name" value="IRON-SULFUR CLUSTER REPAIR PROTEIN YTFE"/>
    <property type="match status" value="1"/>
</dbReference>
<evidence type="ECO:0000313" key="7">
    <source>
        <dbReference type="Proteomes" id="UP000594042"/>
    </source>
</evidence>
<proteinExistence type="predicted"/>
<dbReference type="KEGG" id="copr:Cop2CBH44_09340"/>
<dbReference type="EMBL" id="AP023322">
    <property type="protein sequence ID" value="BCI62581.1"/>
    <property type="molecule type" value="Genomic_DNA"/>
</dbReference>
<evidence type="ECO:0000313" key="6">
    <source>
        <dbReference type="EMBL" id="BCI62581.1"/>
    </source>
</evidence>